<name>A0A5C6BC87_9PLAN</name>
<protein>
    <submittedName>
        <fullName evidence="4">L-fuculose phosphate aldolase</fullName>
        <ecNumber evidence="4">4.1.2.17</ecNumber>
    </submittedName>
</protein>
<dbReference type="PANTHER" id="PTHR22789:SF0">
    <property type="entry name" value="3-OXO-TETRONATE 4-PHOSPHATE DECARBOXYLASE-RELATED"/>
    <property type="match status" value="1"/>
</dbReference>
<keyword evidence="1" id="KW-0479">Metal-binding</keyword>
<evidence type="ECO:0000256" key="1">
    <source>
        <dbReference type="ARBA" id="ARBA00022723"/>
    </source>
</evidence>
<dbReference type="InterPro" id="IPR036409">
    <property type="entry name" value="Aldolase_II/adducin_N_sf"/>
</dbReference>
<evidence type="ECO:0000256" key="2">
    <source>
        <dbReference type="ARBA" id="ARBA00023239"/>
    </source>
</evidence>
<dbReference type="GO" id="GO:0019323">
    <property type="term" value="P:pentose catabolic process"/>
    <property type="evidence" value="ECO:0007669"/>
    <property type="project" value="TreeGrafter"/>
</dbReference>
<dbReference type="GO" id="GO:0008738">
    <property type="term" value="F:L-fuculose-phosphate aldolase activity"/>
    <property type="evidence" value="ECO:0007669"/>
    <property type="project" value="UniProtKB-EC"/>
</dbReference>
<reference evidence="4 5" key="1">
    <citation type="submission" date="2019-02" db="EMBL/GenBank/DDBJ databases">
        <title>Deep-cultivation of Planctomycetes and their phenomic and genomic characterization uncovers novel biology.</title>
        <authorList>
            <person name="Wiegand S."/>
            <person name="Jogler M."/>
            <person name="Boedeker C."/>
            <person name="Pinto D."/>
            <person name="Vollmers J."/>
            <person name="Rivas-Marin E."/>
            <person name="Kohn T."/>
            <person name="Peeters S.H."/>
            <person name="Heuer A."/>
            <person name="Rast P."/>
            <person name="Oberbeckmann S."/>
            <person name="Bunk B."/>
            <person name="Jeske O."/>
            <person name="Meyerdierks A."/>
            <person name="Storesund J.E."/>
            <person name="Kallscheuer N."/>
            <person name="Luecker S."/>
            <person name="Lage O.M."/>
            <person name="Pohl T."/>
            <person name="Merkel B.J."/>
            <person name="Hornburger P."/>
            <person name="Mueller R.-W."/>
            <person name="Bruemmer F."/>
            <person name="Labrenz M."/>
            <person name="Spormann A.M."/>
            <person name="Op Den Camp H."/>
            <person name="Overmann J."/>
            <person name="Amann R."/>
            <person name="Jetten M.S.M."/>
            <person name="Mascher T."/>
            <person name="Medema M.H."/>
            <person name="Devos D.P."/>
            <person name="Kaster A.-K."/>
            <person name="Ovreas L."/>
            <person name="Rohde M."/>
            <person name="Galperin M.Y."/>
            <person name="Jogler C."/>
        </authorList>
    </citation>
    <scope>NUCLEOTIDE SEQUENCE [LARGE SCALE GENOMIC DNA]</scope>
    <source>
        <strain evidence="4 5">CA54</strain>
    </source>
</reference>
<dbReference type="AlphaFoldDB" id="A0A5C6BC87"/>
<dbReference type="GO" id="GO:0046872">
    <property type="term" value="F:metal ion binding"/>
    <property type="evidence" value="ECO:0007669"/>
    <property type="project" value="UniProtKB-KW"/>
</dbReference>
<dbReference type="InterPro" id="IPR001303">
    <property type="entry name" value="Aldolase_II/adducin_N"/>
</dbReference>
<dbReference type="OrthoDB" id="9794581at2"/>
<dbReference type="EMBL" id="SJPP01000002">
    <property type="protein sequence ID" value="TWU09312.1"/>
    <property type="molecule type" value="Genomic_DNA"/>
</dbReference>
<dbReference type="PANTHER" id="PTHR22789">
    <property type="entry name" value="FUCULOSE PHOSPHATE ALDOLASE"/>
    <property type="match status" value="1"/>
</dbReference>
<evidence type="ECO:0000313" key="4">
    <source>
        <dbReference type="EMBL" id="TWU09312.1"/>
    </source>
</evidence>
<dbReference type="RefSeq" id="WP_146373026.1">
    <property type="nucleotide sequence ID" value="NZ_SJPP01000002.1"/>
</dbReference>
<comment type="caution">
    <text evidence="4">The sequence shown here is derived from an EMBL/GenBank/DDBJ whole genome shotgun (WGS) entry which is preliminary data.</text>
</comment>
<gene>
    <name evidence="4" type="primary">fucA</name>
    <name evidence="4" type="ORF">CA54_45520</name>
</gene>
<sequence length="302" mass="33062">MQNQWNSGVNDRKLKEQICEIGRRIYEKGFAAANDGNISIRVGENAVLCSPTMICKGFMTPEDICAVDLDGNQIAGTRKRTSEILLHLAIMKARPDVKSVVHCHPPHATAFAVAREPIPQCILPEIEVFLGEVPMAPYETPGGQEFADTVLPFLGKGTNTIILNNHGTVSFDVDLEKAYWKTEIVDAYCRILLLAKQLGPVSYLDERESRELLDLKKKLGFDDPRFHADDCDLCGNSAFRKGYEEKLPETRAFNPPPAFPGYLKGNSGATTNGGGHNGSEGGDIEALVKAITSEVMAAIDKK</sequence>
<dbReference type="Gene3D" id="3.40.225.10">
    <property type="entry name" value="Class II aldolase/adducin N-terminal domain"/>
    <property type="match status" value="1"/>
</dbReference>
<keyword evidence="2 4" id="KW-0456">Lyase</keyword>
<dbReference type="SMART" id="SM01007">
    <property type="entry name" value="Aldolase_II"/>
    <property type="match status" value="1"/>
</dbReference>
<dbReference type="InterPro" id="IPR050197">
    <property type="entry name" value="Aldolase_class_II_sugar_metab"/>
</dbReference>
<evidence type="ECO:0000313" key="5">
    <source>
        <dbReference type="Proteomes" id="UP000320735"/>
    </source>
</evidence>
<dbReference type="Pfam" id="PF00596">
    <property type="entry name" value="Aldolase_II"/>
    <property type="match status" value="1"/>
</dbReference>
<proteinExistence type="predicted"/>
<dbReference type="EC" id="4.1.2.17" evidence="4"/>
<dbReference type="GO" id="GO:0005829">
    <property type="term" value="C:cytosol"/>
    <property type="evidence" value="ECO:0007669"/>
    <property type="project" value="TreeGrafter"/>
</dbReference>
<evidence type="ECO:0000259" key="3">
    <source>
        <dbReference type="SMART" id="SM01007"/>
    </source>
</evidence>
<accession>A0A5C6BC87</accession>
<dbReference type="Proteomes" id="UP000320735">
    <property type="component" value="Unassembled WGS sequence"/>
</dbReference>
<keyword evidence="5" id="KW-1185">Reference proteome</keyword>
<dbReference type="SUPFAM" id="SSF53639">
    <property type="entry name" value="AraD/HMP-PK domain-like"/>
    <property type="match status" value="1"/>
</dbReference>
<feature type="domain" description="Class II aldolase/adducin N-terminal" evidence="3">
    <location>
        <begin position="16"/>
        <end position="193"/>
    </location>
</feature>
<organism evidence="4 5">
    <name type="scientific">Symmachiella macrocystis</name>
    <dbReference type="NCBI Taxonomy" id="2527985"/>
    <lineage>
        <taxon>Bacteria</taxon>
        <taxon>Pseudomonadati</taxon>
        <taxon>Planctomycetota</taxon>
        <taxon>Planctomycetia</taxon>
        <taxon>Planctomycetales</taxon>
        <taxon>Planctomycetaceae</taxon>
        <taxon>Symmachiella</taxon>
    </lineage>
</organism>